<keyword evidence="2" id="KW-1185">Reference proteome</keyword>
<evidence type="ECO:0000313" key="3">
    <source>
        <dbReference type="WBParaSite" id="Minc3s01097g20686"/>
    </source>
</evidence>
<accession>A0A914M2H1</accession>
<protein>
    <submittedName>
        <fullName evidence="3">C2H2-type domain-containing protein</fullName>
    </submittedName>
</protein>
<dbReference type="WBParaSite" id="Minc3s01097g20686">
    <property type="protein sequence ID" value="Minc3s01097g20686"/>
    <property type="gene ID" value="Minc3s01097g20686"/>
</dbReference>
<reference evidence="3" key="1">
    <citation type="submission" date="2022-11" db="UniProtKB">
        <authorList>
            <consortium name="WormBaseParasite"/>
        </authorList>
    </citation>
    <scope>IDENTIFICATION</scope>
</reference>
<feature type="region of interest" description="Disordered" evidence="1">
    <location>
        <begin position="43"/>
        <end position="72"/>
    </location>
</feature>
<proteinExistence type="predicted"/>
<dbReference type="AlphaFoldDB" id="A0A914M2H1"/>
<dbReference type="Proteomes" id="UP000887563">
    <property type="component" value="Unplaced"/>
</dbReference>
<evidence type="ECO:0000313" key="2">
    <source>
        <dbReference type="Proteomes" id="UP000887563"/>
    </source>
</evidence>
<evidence type="ECO:0000256" key="1">
    <source>
        <dbReference type="SAM" id="MobiDB-lite"/>
    </source>
</evidence>
<name>A0A914M2H1_MELIC</name>
<organism evidence="2 3">
    <name type="scientific">Meloidogyne incognita</name>
    <name type="common">Southern root-knot nematode worm</name>
    <name type="synonym">Oxyuris incognita</name>
    <dbReference type="NCBI Taxonomy" id="6306"/>
    <lineage>
        <taxon>Eukaryota</taxon>
        <taxon>Metazoa</taxon>
        <taxon>Ecdysozoa</taxon>
        <taxon>Nematoda</taxon>
        <taxon>Chromadorea</taxon>
        <taxon>Rhabditida</taxon>
        <taxon>Tylenchina</taxon>
        <taxon>Tylenchomorpha</taxon>
        <taxon>Tylenchoidea</taxon>
        <taxon>Meloidogynidae</taxon>
        <taxon>Meloidogyninae</taxon>
        <taxon>Meloidogyne</taxon>
        <taxon>Meloidogyne incognita group</taxon>
    </lineage>
</organism>
<sequence length="207" mass="22177">MIYIKKANENVATCFCTLCNEEFEVDEYDVIDTHINAYHKDKGEHEGRHLHHDLTSQPSGHGSHGSHLEGHNVDPENYVYGSGSHTGGSNVYAPGSLDYAPGSLDYGSGSHTGGRDVYAPGSLDYGSGSHTGGSNVYAPGSLDYGSGSHTGGRDVYAPGYLDYAPGSLDYSSGIPQFGPGTQSVPGIQYHDIDYTCKFRNGNTWYLI</sequence>